<keyword evidence="2 3" id="KW-0408">Iron</keyword>
<dbReference type="InterPro" id="IPR017972">
    <property type="entry name" value="Cyt_P450_CS"/>
</dbReference>
<dbReference type="AlphaFoldDB" id="A0A9N8VF80"/>
<dbReference type="GO" id="GO:0005506">
    <property type="term" value="F:iron ion binding"/>
    <property type="evidence" value="ECO:0007669"/>
    <property type="project" value="InterPro"/>
</dbReference>
<keyword evidence="4" id="KW-1133">Transmembrane helix</keyword>
<evidence type="ECO:0000256" key="2">
    <source>
        <dbReference type="ARBA" id="ARBA00023004"/>
    </source>
</evidence>
<keyword evidence="3" id="KW-0349">Heme</keyword>
<dbReference type="PANTHER" id="PTHR24301">
    <property type="entry name" value="THROMBOXANE-A SYNTHASE"/>
    <property type="match status" value="1"/>
</dbReference>
<accession>A0A9N8VF80</accession>
<dbReference type="EMBL" id="CAJVPQ010000132">
    <property type="protein sequence ID" value="CAG8449173.1"/>
    <property type="molecule type" value="Genomic_DNA"/>
</dbReference>
<keyword evidence="1 3" id="KW-0479">Metal-binding</keyword>
<name>A0A9N8VF80_9GLOM</name>
<dbReference type="GO" id="GO:0004497">
    <property type="term" value="F:monooxygenase activity"/>
    <property type="evidence" value="ECO:0007669"/>
    <property type="project" value="InterPro"/>
</dbReference>
<proteinExistence type="predicted"/>
<reference evidence="5" key="1">
    <citation type="submission" date="2021-06" db="EMBL/GenBank/DDBJ databases">
        <authorList>
            <person name="Kallberg Y."/>
            <person name="Tangrot J."/>
            <person name="Rosling A."/>
        </authorList>
    </citation>
    <scope>NUCLEOTIDE SEQUENCE</scope>
    <source>
        <strain evidence="5">UK204</strain>
    </source>
</reference>
<dbReference type="GO" id="GO:0020037">
    <property type="term" value="F:heme binding"/>
    <property type="evidence" value="ECO:0007669"/>
    <property type="project" value="InterPro"/>
</dbReference>
<keyword evidence="6" id="KW-1185">Reference proteome</keyword>
<dbReference type="PROSITE" id="PS00086">
    <property type="entry name" value="CYTOCHROME_P450"/>
    <property type="match status" value="2"/>
</dbReference>
<dbReference type="PRINTS" id="PR00385">
    <property type="entry name" value="P450"/>
</dbReference>
<keyword evidence="4" id="KW-0812">Transmembrane</keyword>
<comment type="cofactor">
    <cofactor evidence="3">
        <name>heme</name>
        <dbReference type="ChEBI" id="CHEBI:30413"/>
    </cofactor>
</comment>
<dbReference type="OrthoDB" id="3934656at2759"/>
<organism evidence="5 6">
    <name type="scientific">Funneliformis caledonium</name>
    <dbReference type="NCBI Taxonomy" id="1117310"/>
    <lineage>
        <taxon>Eukaryota</taxon>
        <taxon>Fungi</taxon>
        <taxon>Fungi incertae sedis</taxon>
        <taxon>Mucoromycota</taxon>
        <taxon>Glomeromycotina</taxon>
        <taxon>Glomeromycetes</taxon>
        <taxon>Glomerales</taxon>
        <taxon>Glomeraceae</taxon>
        <taxon>Funneliformis</taxon>
    </lineage>
</organism>
<evidence type="ECO:0000256" key="3">
    <source>
        <dbReference type="PIRSR" id="PIRSR602401-1"/>
    </source>
</evidence>
<evidence type="ECO:0000256" key="4">
    <source>
        <dbReference type="SAM" id="Phobius"/>
    </source>
</evidence>
<dbReference type="InterPro" id="IPR036396">
    <property type="entry name" value="Cyt_P450_sf"/>
</dbReference>
<feature type="binding site" description="axial binding residue" evidence="3">
    <location>
        <position position="1014"/>
    </location>
    <ligand>
        <name>heme</name>
        <dbReference type="ChEBI" id="CHEBI:30413"/>
    </ligand>
    <ligandPart>
        <name>Fe</name>
        <dbReference type="ChEBI" id="CHEBI:18248"/>
    </ligandPart>
</feature>
<dbReference type="Gene3D" id="1.10.630.10">
    <property type="entry name" value="Cytochrome P450"/>
    <property type="match status" value="2"/>
</dbReference>
<keyword evidence="4" id="KW-0472">Membrane</keyword>
<protein>
    <submittedName>
        <fullName evidence="5">10054_t:CDS:1</fullName>
    </submittedName>
</protein>
<dbReference type="GO" id="GO:0016705">
    <property type="term" value="F:oxidoreductase activity, acting on paired donors, with incorporation or reduction of molecular oxygen"/>
    <property type="evidence" value="ECO:0007669"/>
    <property type="project" value="InterPro"/>
</dbReference>
<dbReference type="InterPro" id="IPR002401">
    <property type="entry name" value="Cyt_P450_E_grp-I"/>
</dbReference>
<sequence>MSFLTSLGTLDLVGIFISIILIYLAHFYYKYFTRPNPLPGPIPLTLVGDIIRLILLANGDLTDWFKILNKKHGDIFESYLGKTRQIVFARAEYVEKMMAASTKSNYIIRSEDFPSFDELGIKGKGILLNNHIPAWRFNRKFLTQATMAPSFSKEVLHWTPILFNELSGHWKEIGEKAPIDFALWIHRFTTDIIFQLTIGLKVNAMATYFNNVEPTKKRHIEPNPVVEGIANFADDAENGLDDIKFALTYPAFIRHTLLRKKNQAMLDNRRKYIEIMMKIIDHRRNEIEVTPVEKELRHDMLTSLITANTERDINNSKYMDEDHSKPLENDEISQILFEAITGGIDTTANLLCFIVYYLCHYPNSLTRLHEELDSIFGLDRNRLPTMEDLSKMQYTEAIIKECSRLVNTIKSTQRISSSSDVVAGYEWPTNTTFIAYIEGIHLNPVHWKDPYEFNPDRFIGTEPQKNTFLMFGGGVRICPGRKLALVEIRCLIALIYRNLDITLVDMNAPLKLKHTIVNTCDDVIYSSTFKFSTYLRLTMTLLTLEASGFTKIIISFLLIYIAQFYYKYFTRPNPLPGPIPLPLLGDLLRIILQANGDRAQWLKILNKKYGDVFETHLGKTRQIVFAKAEYVEKLMSPSTNSNFIIKSVDYPSFEELGIKGKGILLNNDIRTWRFNRKFLTQAILAPSFSNEVLHWTPILFNELNEYWKEIGKNTPIDFAVWIHRFTTEIIFQMTVGLKVNSMVTYFNHVEPSKRKHIEPNPVVEDIANFVDDVEKGFDHLIFALMYPALIRHTILKKKNQAMLSHRRKIVETMEKVIDYRRKEIEATPVEDKLRHDMLTSLITANTERDINESKYMDEDNFMPLNNDDIHQILLEAIAGGIDTTANLLCFVIYHLCHYPDILARLQKELDSIFGLDQRMPTMEDISKMYYTEAIFKECSRLVNTAKATQRVSSSSDIISGYEWPANTTFIAYIEGIHLNPVHWKDPYEFNPDRFIGTEPQKNTFLMFGGGVRLCPGRKLAIVEMKCLIALIYRNLDITLVDMNAPLKLKHTIVNTCTELQIKVKQRSKS</sequence>
<gene>
    <name evidence="5" type="ORF">FCALED_LOCUS1113</name>
</gene>
<dbReference type="PRINTS" id="PR00463">
    <property type="entry name" value="EP450I"/>
</dbReference>
<feature type="transmembrane region" description="Helical" evidence="4">
    <location>
        <begin position="12"/>
        <end position="29"/>
    </location>
</feature>
<dbReference type="InterPro" id="IPR001128">
    <property type="entry name" value="Cyt_P450"/>
</dbReference>
<dbReference type="PANTHER" id="PTHR24301:SF2">
    <property type="entry name" value="THROMBOXANE-A SYNTHASE"/>
    <property type="match status" value="1"/>
</dbReference>
<evidence type="ECO:0000313" key="6">
    <source>
        <dbReference type="Proteomes" id="UP000789570"/>
    </source>
</evidence>
<comment type="caution">
    <text evidence="5">The sequence shown here is derived from an EMBL/GenBank/DDBJ whole genome shotgun (WGS) entry which is preliminary data.</text>
</comment>
<dbReference type="SUPFAM" id="SSF48264">
    <property type="entry name" value="Cytochrome P450"/>
    <property type="match status" value="2"/>
</dbReference>
<evidence type="ECO:0000256" key="1">
    <source>
        <dbReference type="ARBA" id="ARBA00022723"/>
    </source>
</evidence>
<dbReference type="Pfam" id="PF00067">
    <property type="entry name" value="p450"/>
    <property type="match status" value="2"/>
</dbReference>
<dbReference type="Proteomes" id="UP000789570">
    <property type="component" value="Unassembled WGS sequence"/>
</dbReference>
<evidence type="ECO:0000313" key="5">
    <source>
        <dbReference type="EMBL" id="CAG8449173.1"/>
    </source>
</evidence>